<keyword evidence="2" id="KW-0812">Transmembrane</keyword>
<feature type="transmembrane region" description="Helical" evidence="2">
    <location>
        <begin position="125"/>
        <end position="147"/>
    </location>
</feature>
<keyword evidence="4" id="KW-1185">Reference proteome</keyword>
<dbReference type="AlphaFoldDB" id="A0A1G7B1Q7"/>
<evidence type="ECO:0000313" key="3">
    <source>
        <dbReference type="EMBL" id="SDE21029.1"/>
    </source>
</evidence>
<evidence type="ECO:0000313" key="4">
    <source>
        <dbReference type="Proteomes" id="UP000198949"/>
    </source>
</evidence>
<evidence type="ECO:0000256" key="1">
    <source>
        <dbReference type="SAM" id="MobiDB-lite"/>
    </source>
</evidence>
<dbReference type="RefSeq" id="WP_091039509.1">
    <property type="nucleotide sequence ID" value="NZ_FNAD01000015.1"/>
</dbReference>
<feature type="transmembrane region" description="Helical" evidence="2">
    <location>
        <begin position="84"/>
        <end position="105"/>
    </location>
</feature>
<protein>
    <recommendedName>
        <fullName evidence="5">Yip1 domain-containing protein</fullName>
    </recommendedName>
</protein>
<evidence type="ECO:0008006" key="5">
    <source>
        <dbReference type="Google" id="ProtNLM"/>
    </source>
</evidence>
<sequence length="199" mass="21283">MSTQAPNPAAEVGDAPPPEEAAAAEPPRPPATSRPLWLIAYFAIIALLVARIPQLETYVDGRMPQEALDAIGDPELEQLAVRSAIMIGIVLLALVAALYLSLAAVLERAVFTARIAIGKGMSFGLYFLVITLCLIPANLFSLLTGVVAVREHIWYFLYLGLIGVVAPFAYRSTWKGLPRRKIALLFATTIGLTALTAAG</sequence>
<evidence type="ECO:0000256" key="2">
    <source>
        <dbReference type="SAM" id="Phobius"/>
    </source>
</evidence>
<feature type="transmembrane region" description="Helical" evidence="2">
    <location>
        <begin position="153"/>
        <end position="170"/>
    </location>
</feature>
<feature type="transmembrane region" description="Helical" evidence="2">
    <location>
        <begin position="182"/>
        <end position="198"/>
    </location>
</feature>
<organism evidence="3 4">
    <name type="scientific">Glycomyces harbinensis</name>
    <dbReference type="NCBI Taxonomy" id="58114"/>
    <lineage>
        <taxon>Bacteria</taxon>
        <taxon>Bacillati</taxon>
        <taxon>Actinomycetota</taxon>
        <taxon>Actinomycetes</taxon>
        <taxon>Glycomycetales</taxon>
        <taxon>Glycomycetaceae</taxon>
        <taxon>Glycomyces</taxon>
    </lineage>
</organism>
<dbReference type="EMBL" id="FNAD01000015">
    <property type="protein sequence ID" value="SDE21029.1"/>
    <property type="molecule type" value="Genomic_DNA"/>
</dbReference>
<keyword evidence="2" id="KW-1133">Transmembrane helix</keyword>
<name>A0A1G7B1Q7_9ACTN</name>
<feature type="transmembrane region" description="Helical" evidence="2">
    <location>
        <begin position="36"/>
        <end position="53"/>
    </location>
</feature>
<dbReference type="Proteomes" id="UP000198949">
    <property type="component" value="Unassembled WGS sequence"/>
</dbReference>
<dbReference type="STRING" id="58114.SAMN05216270_11592"/>
<feature type="region of interest" description="Disordered" evidence="1">
    <location>
        <begin position="1"/>
        <end position="30"/>
    </location>
</feature>
<gene>
    <name evidence="3" type="ORF">SAMN05216270_11592</name>
</gene>
<proteinExistence type="predicted"/>
<keyword evidence="2" id="KW-0472">Membrane</keyword>
<feature type="compositionally biased region" description="Low complexity" evidence="1">
    <location>
        <begin position="8"/>
        <end position="25"/>
    </location>
</feature>
<accession>A0A1G7B1Q7</accession>
<reference evidence="4" key="1">
    <citation type="submission" date="2016-10" db="EMBL/GenBank/DDBJ databases">
        <authorList>
            <person name="Varghese N."/>
            <person name="Submissions S."/>
        </authorList>
    </citation>
    <scope>NUCLEOTIDE SEQUENCE [LARGE SCALE GENOMIC DNA]</scope>
    <source>
        <strain evidence="4">CGMCC 4.3516</strain>
    </source>
</reference>